<comment type="caution">
    <text evidence="2">The sequence shown here is derived from an EMBL/GenBank/DDBJ whole genome shotgun (WGS) entry which is preliminary data.</text>
</comment>
<proteinExistence type="predicted"/>
<dbReference type="GO" id="GO:0003700">
    <property type="term" value="F:DNA-binding transcription factor activity"/>
    <property type="evidence" value="ECO:0007669"/>
    <property type="project" value="InterPro"/>
</dbReference>
<dbReference type="EMBL" id="QZFV01000081">
    <property type="protein sequence ID" value="RJQ85077.1"/>
    <property type="molecule type" value="Genomic_DNA"/>
</dbReference>
<organism evidence="2 3">
    <name type="scientific">Amycolatopsis panacis</name>
    <dbReference type="NCBI Taxonomy" id="2340917"/>
    <lineage>
        <taxon>Bacteria</taxon>
        <taxon>Bacillati</taxon>
        <taxon>Actinomycetota</taxon>
        <taxon>Actinomycetes</taxon>
        <taxon>Pseudonocardiales</taxon>
        <taxon>Pseudonocardiaceae</taxon>
        <taxon>Amycolatopsis</taxon>
    </lineage>
</organism>
<evidence type="ECO:0000313" key="2">
    <source>
        <dbReference type="EMBL" id="RJQ85077.1"/>
    </source>
</evidence>
<accession>A0A419I434</accession>
<evidence type="ECO:0000259" key="1">
    <source>
        <dbReference type="Pfam" id="PF00165"/>
    </source>
</evidence>
<evidence type="ECO:0000313" key="3">
    <source>
        <dbReference type="Proteomes" id="UP000285112"/>
    </source>
</evidence>
<dbReference type="RefSeq" id="WP_120023937.1">
    <property type="nucleotide sequence ID" value="NZ_QZFV01000081.1"/>
</dbReference>
<dbReference type="Proteomes" id="UP000285112">
    <property type="component" value="Unassembled WGS sequence"/>
</dbReference>
<dbReference type="Gene3D" id="1.10.10.60">
    <property type="entry name" value="Homeodomain-like"/>
    <property type="match status" value="1"/>
</dbReference>
<dbReference type="Pfam" id="PF00165">
    <property type="entry name" value="HTH_AraC"/>
    <property type="match status" value="1"/>
</dbReference>
<protein>
    <submittedName>
        <fullName evidence="2">AraC family transcriptional regulator</fullName>
    </submittedName>
</protein>
<reference evidence="2 3" key="1">
    <citation type="submission" date="2018-09" db="EMBL/GenBank/DDBJ databases">
        <title>YIM PH 21725 draft genome.</title>
        <authorList>
            <person name="Miao C."/>
        </authorList>
    </citation>
    <scope>NUCLEOTIDE SEQUENCE [LARGE SCALE GENOMIC DNA]</scope>
    <source>
        <strain evidence="3">YIM PH21725</strain>
    </source>
</reference>
<keyword evidence="3" id="KW-1185">Reference proteome</keyword>
<sequence>MREVVREAARFPAAGPAAPMRLGDVADHVGYSPFHLARACRATVPASKQLLG</sequence>
<gene>
    <name evidence="2" type="ORF">D5S19_14870</name>
</gene>
<name>A0A419I434_9PSEU</name>
<feature type="domain" description="HTH araC/xylS-type" evidence="1">
    <location>
        <begin position="19"/>
        <end position="43"/>
    </location>
</feature>
<dbReference type="InterPro" id="IPR018060">
    <property type="entry name" value="HTH_AraC"/>
</dbReference>
<dbReference type="OrthoDB" id="9816011at2"/>
<dbReference type="GO" id="GO:0043565">
    <property type="term" value="F:sequence-specific DNA binding"/>
    <property type="evidence" value="ECO:0007669"/>
    <property type="project" value="InterPro"/>
</dbReference>
<dbReference type="AlphaFoldDB" id="A0A419I434"/>